<reference evidence="2 3" key="1">
    <citation type="submission" date="2023-02" db="EMBL/GenBank/DDBJ databases">
        <title>LHISI_Scaffold_Assembly.</title>
        <authorList>
            <person name="Stuart O.P."/>
            <person name="Cleave R."/>
            <person name="Magrath M.J.L."/>
            <person name="Mikheyev A.S."/>
        </authorList>
    </citation>
    <scope>NUCLEOTIDE SEQUENCE [LARGE SCALE GENOMIC DNA]</scope>
    <source>
        <strain evidence="2">Daus_M_001</strain>
        <tissue evidence="2">Leg muscle</tissue>
    </source>
</reference>
<gene>
    <name evidence="2" type="ORF">PR048_000650</name>
</gene>
<feature type="region of interest" description="Disordered" evidence="1">
    <location>
        <begin position="1"/>
        <end position="34"/>
    </location>
</feature>
<evidence type="ECO:0000313" key="3">
    <source>
        <dbReference type="Proteomes" id="UP001159363"/>
    </source>
</evidence>
<feature type="compositionally biased region" description="Low complexity" evidence="1">
    <location>
        <begin position="1"/>
        <end position="16"/>
    </location>
</feature>
<dbReference type="EMBL" id="JARBHB010000001">
    <property type="protein sequence ID" value="KAJ8895325.1"/>
    <property type="molecule type" value="Genomic_DNA"/>
</dbReference>
<evidence type="ECO:0000256" key="1">
    <source>
        <dbReference type="SAM" id="MobiDB-lite"/>
    </source>
</evidence>
<evidence type="ECO:0000313" key="2">
    <source>
        <dbReference type="EMBL" id="KAJ8895325.1"/>
    </source>
</evidence>
<organism evidence="2 3">
    <name type="scientific">Dryococelus australis</name>
    <dbReference type="NCBI Taxonomy" id="614101"/>
    <lineage>
        <taxon>Eukaryota</taxon>
        <taxon>Metazoa</taxon>
        <taxon>Ecdysozoa</taxon>
        <taxon>Arthropoda</taxon>
        <taxon>Hexapoda</taxon>
        <taxon>Insecta</taxon>
        <taxon>Pterygota</taxon>
        <taxon>Neoptera</taxon>
        <taxon>Polyneoptera</taxon>
        <taxon>Phasmatodea</taxon>
        <taxon>Verophasmatodea</taxon>
        <taxon>Anareolatae</taxon>
        <taxon>Phasmatidae</taxon>
        <taxon>Eurycanthinae</taxon>
        <taxon>Dryococelus</taxon>
    </lineage>
</organism>
<dbReference type="Proteomes" id="UP001159363">
    <property type="component" value="Chromosome 1"/>
</dbReference>
<sequence length="135" mass="14529">MALPQSAAVSSQPAASEKQFDTASQQPVPLFPQSVAASPQPIGFRVTGIFPLDREIFTDADFMVYYVTDRPDPTTIANNDGPSTSSAPHPILSPLPYTSAHVDSSSLATSQSSYLFPEMVRPSTKAGPRRETCKR</sequence>
<name>A0ABQ9IF86_9NEOP</name>
<proteinExistence type="predicted"/>
<keyword evidence="3" id="KW-1185">Reference proteome</keyword>
<accession>A0ABQ9IF86</accession>
<protein>
    <submittedName>
        <fullName evidence="2">Uncharacterized protein</fullName>
    </submittedName>
</protein>
<comment type="caution">
    <text evidence="2">The sequence shown here is derived from an EMBL/GenBank/DDBJ whole genome shotgun (WGS) entry which is preliminary data.</text>
</comment>